<dbReference type="VEuPathDB" id="FungiDB:HpaG805958"/>
<dbReference type="EMBL" id="JH598269">
    <property type="status" value="NOT_ANNOTATED_CDS"/>
    <property type="molecule type" value="Genomic_DNA"/>
</dbReference>
<dbReference type="AlphaFoldDB" id="M4BHT2"/>
<reference evidence="2" key="1">
    <citation type="journal article" date="2010" name="Science">
        <title>Signatures of adaptation to obligate biotrophy in the Hyaloperonospora arabidopsidis genome.</title>
        <authorList>
            <person name="Baxter L."/>
            <person name="Tripathy S."/>
            <person name="Ishaque N."/>
            <person name="Boot N."/>
            <person name="Cabral A."/>
            <person name="Kemen E."/>
            <person name="Thines M."/>
            <person name="Ah-Fong A."/>
            <person name="Anderson R."/>
            <person name="Badejoko W."/>
            <person name="Bittner-Eddy P."/>
            <person name="Boore J.L."/>
            <person name="Chibucos M.C."/>
            <person name="Coates M."/>
            <person name="Dehal P."/>
            <person name="Delehaunty K."/>
            <person name="Dong S."/>
            <person name="Downton P."/>
            <person name="Dumas B."/>
            <person name="Fabro G."/>
            <person name="Fronick C."/>
            <person name="Fuerstenberg S.I."/>
            <person name="Fulton L."/>
            <person name="Gaulin E."/>
            <person name="Govers F."/>
            <person name="Hughes L."/>
            <person name="Humphray S."/>
            <person name="Jiang R.H."/>
            <person name="Judelson H."/>
            <person name="Kamoun S."/>
            <person name="Kyung K."/>
            <person name="Meijer H."/>
            <person name="Minx P."/>
            <person name="Morris P."/>
            <person name="Nelson J."/>
            <person name="Phuntumart V."/>
            <person name="Qutob D."/>
            <person name="Rehmany A."/>
            <person name="Rougon-Cardoso A."/>
            <person name="Ryden P."/>
            <person name="Torto-Alalibo T."/>
            <person name="Studholme D."/>
            <person name="Wang Y."/>
            <person name="Win J."/>
            <person name="Wood J."/>
            <person name="Clifton S.W."/>
            <person name="Rogers J."/>
            <person name="Van den Ackerveken G."/>
            <person name="Jones J.D."/>
            <person name="McDowell J.M."/>
            <person name="Beynon J."/>
            <person name="Tyler B.M."/>
        </authorList>
    </citation>
    <scope>NUCLEOTIDE SEQUENCE [LARGE SCALE GENOMIC DNA]</scope>
    <source>
        <strain evidence="2">Emoy2</strain>
    </source>
</reference>
<evidence type="ECO:0000313" key="1">
    <source>
        <dbReference type="EnsemblProtists" id="HpaP805958"/>
    </source>
</evidence>
<sequence length="66" mass="7884">MLRLPLLRRRSQVLMKLKVGTLNIDMMDDHDAPTFFAKFGLNQFDKHCLHYQLPRFTRMSFKQSLS</sequence>
<dbReference type="HOGENOM" id="CLU_2836703_0_0_1"/>
<dbReference type="EnsemblProtists" id="HpaT805958">
    <property type="protein sequence ID" value="HpaP805958"/>
    <property type="gene ID" value="HpaG805958"/>
</dbReference>
<reference evidence="1" key="2">
    <citation type="submission" date="2015-06" db="UniProtKB">
        <authorList>
            <consortium name="EnsemblProtists"/>
        </authorList>
    </citation>
    <scope>IDENTIFICATION</scope>
    <source>
        <strain evidence="1">Emoy2</strain>
    </source>
</reference>
<organism evidence="1 2">
    <name type="scientific">Hyaloperonospora arabidopsidis (strain Emoy2)</name>
    <name type="common">Downy mildew agent</name>
    <name type="synonym">Peronospora arabidopsidis</name>
    <dbReference type="NCBI Taxonomy" id="559515"/>
    <lineage>
        <taxon>Eukaryota</taxon>
        <taxon>Sar</taxon>
        <taxon>Stramenopiles</taxon>
        <taxon>Oomycota</taxon>
        <taxon>Peronosporomycetes</taxon>
        <taxon>Peronosporales</taxon>
        <taxon>Peronosporaceae</taxon>
        <taxon>Hyaloperonospora</taxon>
    </lineage>
</organism>
<name>M4BHT2_HYAAE</name>
<accession>M4BHT2</accession>
<dbReference type="Proteomes" id="UP000011713">
    <property type="component" value="Unassembled WGS sequence"/>
</dbReference>
<evidence type="ECO:0000313" key="2">
    <source>
        <dbReference type="Proteomes" id="UP000011713"/>
    </source>
</evidence>
<dbReference type="InParanoid" id="M4BHT2"/>
<protein>
    <submittedName>
        <fullName evidence="1">Uncharacterized protein</fullName>
    </submittedName>
</protein>
<proteinExistence type="predicted"/>
<keyword evidence="2" id="KW-1185">Reference proteome</keyword>